<sequence length="75" mass="8207">MKSRLHVRVMAGDEKGGGRIKSCGEVVDGLRRGDMECRLGRRSGCEDGDHHGIATTIVMFADHPIKEPNPFAQNC</sequence>
<keyword evidence="2" id="KW-1185">Reference proteome</keyword>
<dbReference type="AlphaFoldDB" id="A0A540NTU5"/>
<comment type="caution">
    <text evidence="1">The sequence shown here is derived from an EMBL/GenBank/DDBJ whole genome shotgun (WGS) entry which is preliminary data.</text>
</comment>
<name>A0A540NTU5_MALBA</name>
<accession>A0A540NTU5</accession>
<proteinExistence type="predicted"/>
<reference evidence="1 2" key="1">
    <citation type="journal article" date="2019" name="G3 (Bethesda)">
        <title>Sequencing of a Wild Apple (Malus baccata) Genome Unravels the Differences Between Cultivated and Wild Apple Species Regarding Disease Resistance and Cold Tolerance.</title>
        <authorList>
            <person name="Chen X."/>
        </authorList>
    </citation>
    <scope>NUCLEOTIDE SEQUENCE [LARGE SCALE GENOMIC DNA]</scope>
    <source>
        <strain evidence="2">cv. Shandingzi</strain>
        <tissue evidence="1">Leaves</tissue>
    </source>
</reference>
<dbReference type="Proteomes" id="UP000315295">
    <property type="component" value="Unassembled WGS sequence"/>
</dbReference>
<organism evidence="1 2">
    <name type="scientific">Malus baccata</name>
    <name type="common">Siberian crab apple</name>
    <name type="synonym">Pyrus baccata</name>
    <dbReference type="NCBI Taxonomy" id="106549"/>
    <lineage>
        <taxon>Eukaryota</taxon>
        <taxon>Viridiplantae</taxon>
        <taxon>Streptophyta</taxon>
        <taxon>Embryophyta</taxon>
        <taxon>Tracheophyta</taxon>
        <taxon>Spermatophyta</taxon>
        <taxon>Magnoliopsida</taxon>
        <taxon>eudicotyledons</taxon>
        <taxon>Gunneridae</taxon>
        <taxon>Pentapetalae</taxon>
        <taxon>rosids</taxon>
        <taxon>fabids</taxon>
        <taxon>Rosales</taxon>
        <taxon>Rosaceae</taxon>
        <taxon>Amygdaloideae</taxon>
        <taxon>Maleae</taxon>
        <taxon>Malus</taxon>
    </lineage>
</organism>
<protein>
    <submittedName>
        <fullName evidence="1">Uncharacterized protein</fullName>
    </submittedName>
</protein>
<gene>
    <name evidence="1" type="ORF">C1H46_000412</name>
</gene>
<evidence type="ECO:0000313" key="1">
    <source>
        <dbReference type="EMBL" id="TQE13990.1"/>
    </source>
</evidence>
<evidence type="ECO:0000313" key="2">
    <source>
        <dbReference type="Proteomes" id="UP000315295"/>
    </source>
</evidence>
<dbReference type="EMBL" id="VIEB01000007">
    <property type="protein sequence ID" value="TQE13990.1"/>
    <property type="molecule type" value="Genomic_DNA"/>
</dbReference>